<evidence type="ECO:0000313" key="2">
    <source>
        <dbReference type="Proteomes" id="UP000605848"/>
    </source>
</evidence>
<reference evidence="1" key="1">
    <citation type="submission" date="2021-01" db="EMBL/GenBank/DDBJ databases">
        <title>Microvirga sp.</title>
        <authorList>
            <person name="Kim M.K."/>
        </authorList>
    </citation>
    <scope>NUCLEOTIDE SEQUENCE</scope>
    <source>
        <strain evidence="1">5420S-16</strain>
    </source>
</reference>
<dbReference type="RefSeq" id="WP_202066495.1">
    <property type="nucleotide sequence ID" value="NZ_JAEQMY010000265.1"/>
</dbReference>
<evidence type="ECO:0000313" key="1">
    <source>
        <dbReference type="EMBL" id="MBL0408532.1"/>
    </source>
</evidence>
<accession>A0A936ZE27</accession>
<proteinExistence type="predicted"/>
<dbReference type="EMBL" id="JAEQMY010000265">
    <property type="protein sequence ID" value="MBL0408532.1"/>
    <property type="molecule type" value="Genomic_DNA"/>
</dbReference>
<keyword evidence="2" id="KW-1185">Reference proteome</keyword>
<evidence type="ECO:0008006" key="3">
    <source>
        <dbReference type="Google" id="ProtNLM"/>
    </source>
</evidence>
<gene>
    <name evidence="1" type="ORF">JKG68_32235</name>
</gene>
<sequence length="62" mass="7038">MQFSVGDVVHLIAYPSHRMTVVEVDDSEITCRWFERAVVKEGIFPSHIIAQELQPEIAEVSP</sequence>
<dbReference type="Proteomes" id="UP000605848">
    <property type="component" value="Unassembled WGS sequence"/>
</dbReference>
<comment type="caution">
    <text evidence="1">The sequence shown here is derived from an EMBL/GenBank/DDBJ whole genome shotgun (WGS) entry which is preliminary data.</text>
</comment>
<organism evidence="1 2">
    <name type="scientific">Microvirga aerilata</name>
    <dbReference type="NCBI Taxonomy" id="670292"/>
    <lineage>
        <taxon>Bacteria</taxon>
        <taxon>Pseudomonadati</taxon>
        <taxon>Pseudomonadota</taxon>
        <taxon>Alphaproteobacteria</taxon>
        <taxon>Hyphomicrobiales</taxon>
        <taxon>Methylobacteriaceae</taxon>
        <taxon>Microvirga</taxon>
    </lineage>
</organism>
<dbReference type="AlphaFoldDB" id="A0A936ZE27"/>
<protein>
    <recommendedName>
        <fullName evidence="3">DUF2158 domain-containing protein</fullName>
    </recommendedName>
</protein>
<name>A0A936ZE27_9HYPH</name>